<name>A0ABR4D7J7_9PEZI</name>
<evidence type="ECO:0000259" key="3">
    <source>
        <dbReference type="Pfam" id="PF07859"/>
    </source>
</evidence>
<reference evidence="4 5" key="1">
    <citation type="journal article" date="2024" name="Commun. Biol.">
        <title>Comparative genomic analysis of thermophilic fungi reveals convergent evolutionary adaptations and gene losses.</title>
        <authorList>
            <person name="Steindorff A.S."/>
            <person name="Aguilar-Pontes M.V."/>
            <person name="Robinson A.J."/>
            <person name="Andreopoulos B."/>
            <person name="LaButti K."/>
            <person name="Kuo A."/>
            <person name="Mondo S."/>
            <person name="Riley R."/>
            <person name="Otillar R."/>
            <person name="Haridas S."/>
            <person name="Lipzen A."/>
            <person name="Grimwood J."/>
            <person name="Schmutz J."/>
            <person name="Clum A."/>
            <person name="Reid I.D."/>
            <person name="Moisan M.C."/>
            <person name="Butler G."/>
            <person name="Nguyen T.T.M."/>
            <person name="Dewar K."/>
            <person name="Conant G."/>
            <person name="Drula E."/>
            <person name="Henrissat B."/>
            <person name="Hansel C."/>
            <person name="Singer S."/>
            <person name="Hutchinson M.I."/>
            <person name="de Vries R.P."/>
            <person name="Natvig D.O."/>
            <person name="Powell A.J."/>
            <person name="Tsang A."/>
            <person name="Grigoriev I.V."/>
        </authorList>
    </citation>
    <scope>NUCLEOTIDE SEQUENCE [LARGE SCALE GENOMIC DNA]</scope>
    <source>
        <strain evidence="4 5">ATCC 22073</strain>
    </source>
</reference>
<accession>A0ABR4D7J7</accession>
<evidence type="ECO:0000256" key="2">
    <source>
        <dbReference type="SAM" id="SignalP"/>
    </source>
</evidence>
<proteinExistence type="predicted"/>
<dbReference type="InterPro" id="IPR050300">
    <property type="entry name" value="GDXG_lipolytic_enzyme"/>
</dbReference>
<keyword evidence="2" id="KW-0732">Signal</keyword>
<dbReference type="InterPro" id="IPR013094">
    <property type="entry name" value="AB_hydrolase_3"/>
</dbReference>
<dbReference type="InterPro" id="IPR029058">
    <property type="entry name" value="AB_hydrolase_fold"/>
</dbReference>
<dbReference type="Proteomes" id="UP001600064">
    <property type="component" value="Unassembled WGS sequence"/>
</dbReference>
<evidence type="ECO:0000256" key="1">
    <source>
        <dbReference type="ARBA" id="ARBA00022801"/>
    </source>
</evidence>
<dbReference type="EMBL" id="JAZGUE010000005">
    <property type="protein sequence ID" value="KAL2266247.1"/>
    <property type="molecule type" value="Genomic_DNA"/>
</dbReference>
<feature type="signal peptide" evidence="2">
    <location>
        <begin position="1"/>
        <end position="18"/>
    </location>
</feature>
<organism evidence="4 5">
    <name type="scientific">Remersonia thermophila</name>
    <dbReference type="NCBI Taxonomy" id="72144"/>
    <lineage>
        <taxon>Eukaryota</taxon>
        <taxon>Fungi</taxon>
        <taxon>Dikarya</taxon>
        <taxon>Ascomycota</taxon>
        <taxon>Pezizomycotina</taxon>
        <taxon>Sordariomycetes</taxon>
        <taxon>Sordariomycetidae</taxon>
        <taxon>Sordariales</taxon>
        <taxon>Sordariales incertae sedis</taxon>
        <taxon>Remersonia</taxon>
    </lineage>
</organism>
<protein>
    <recommendedName>
        <fullName evidence="3">Alpha/beta hydrolase fold-3 domain-containing protein</fullName>
    </recommendedName>
</protein>
<dbReference type="SUPFAM" id="SSF53474">
    <property type="entry name" value="alpha/beta-Hydrolases"/>
    <property type="match status" value="1"/>
</dbReference>
<keyword evidence="1" id="KW-0378">Hydrolase</keyword>
<feature type="chain" id="PRO_5047090445" description="Alpha/beta hydrolase fold-3 domain-containing protein" evidence="2">
    <location>
        <begin position="19"/>
        <end position="562"/>
    </location>
</feature>
<gene>
    <name evidence="4" type="ORF">VTJ83DRAFT_5599</name>
</gene>
<sequence length="562" mass="62960">MSVGLICALVACAAAVWASMAHLDLIVSGFVIGALLCGVLVDNGVARVVALPPAPGRKVDWLPLPLRFIQNGYKLARHAIHHVLRLSEQSRCLDLWTELGVIALRETLDSTLTWSMTQAQQEGLRGCLLLDNMWTSPCSIPVPAESAILKILKLAIMQLPACSWMAPCWDDWEMPKPSPVECEWIGFCKGPKLQHGLSPSQSYAQMMEEVTSDTVVLYFHGGAYYGGGEPASRRMARDLAQRTGGRVLTIECRHAPENPFPAALMDAFGAYLYLLHPCDGALHSPVEPWNVVLAGHGAGAHLALGLMKILHQMNRGKSFPPRIQWNKRRCYLFKPAGLAMISPWVDITRSSPSWNDEETGKWDYFPSLDHQIAQGEQRPPCHLWPTNPPRTHPLCDDHWLFHPLVTPILDCQWKDFPPVYICHGQERVADEIRFFALERLRWCGVDVTLEEYQAMPSCFPIRFPHLKQSRRCVGSMAAFITKVTAERPDPDRLKFKIPHSCAVLIQAPSADVVKRDFTAEDLGTRSRREMEEDMSVAVLKRGFPLKYSPFPPDISIWGIVLA</sequence>
<evidence type="ECO:0000313" key="4">
    <source>
        <dbReference type="EMBL" id="KAL2266247.1"/>
    </source>
</evidence>
<dbReference type="PANTHER" id="PTHR48081:SF8">
    <property type="entry name" value="ALPHA_BETA HYDROLASE FOLD-3 DOMAIN-CONTAINING PROTEIN-RELATED"/>
    <property type="match status" value="1"/>
</dbReference>
<dbReference type="Gene3D" id="3.40.50.1820">
    <property type="entry name" value="alpha/beta hydrolase"/>
    <property type="match status" value="1"/>
</dbReference>
<dbReference type="PANTHER" id="PTHR48081">
    <property type="entry name" value="AB HYDROLASE SUPERFAMILY PROTEIN C4A8.06C"/>
    <property type="match status" value="1"/>
</dbReference>
<dbReference type="Pfam" id="PF07859">
    <property type="entry name" value="Abhydrolase_3"/>
    <property type="match status" value="1"/>
</dbReference>
<evidence type="ECO:0000313" key="5">
    <source>
        <dbReference type="Proteomes" id="UP001600064"/>
    </source>
</evidence>
<feature type="domain" description="Alpha/beta hydrolase fold-3" evidence="3">
    <location>
        <begin position="216"/>
        <end position="459"/>
    </location>
</feature>
<comment type="caution">
    <text evidence="4">The sequence shown here is derived from an EMBL/GenBank/DDBJ whole genome shotgun (WGS) entry which is preliminary data.</text>
</comment>
<dbReference type="RefSeq" id="XP_070864974.1">
    <property type="nucleotide sequence ID" value="XM_071012216.1"/>
</dbReference>
<keyword evidence="5" id="KW-1185">Reference proteome</keyword>
<dbReference type="GeneID" id="98126860"/>